<feature type="transmembrane region" description="Helical" evidence="5">
    <location>
        <begin position="52"/>
        <end position="75"/>
    </location>
</feature>
<dbReference type="RefSeq" id="XP_016235857.1">
    <property type="nucleotide sequence ID" value="XM_016380030.1"/>
</dbReference>
<dbReference type="Proteomes" id="UP000053328">
    <property type="component" value="Unassembled WGS sequence"/>
</dbReference>
<protein>
    <recommendedName>
        <fullName evidence="8">Oxidase ustYa</fullName>
    </recommendedName>
</protein>
<proteinExistence type="inferred from homology"/>
<comment type="similarity">
    <text evidence="3">Belongs to the ustYa family.</text>
</comment>
<name>A0A0D1YKU8_9EURO</name>
<keyword evidence="7" id="KW-1185">Reference proteome</keyword>
<evidence type="ECO:0000256" key="2">
    <source>
        <dbReference type="ARBA" id="ARBA00023002"/>
    </source>
</evidence>
<dbReference type="GO" id="GO:0016491">
    <property type="term" value="F:oxidoreductase activity"/>
    <property type="evidence" value="ECO:0007669"/>
    <property type="project" value="UniProtKB-KW"/>
</dbReference>
<feature type="compositionally biased region" description="Basic and acidic residues" evidence="4">
    <location>
        <begin position="1"/>
        <end position="16"/>
    </location>
</feature>
<dbReference type="VEuPathDB" id="FungiDB:PV08_05690"/>
<comment type="pathway">
    <text evidence="1">Mycotoxin biosynthesis.</text>
</comment>
<dbReference type="EMBL" id="KN847495">
    <property type="protein sequence ID" value="KIW15641.1"/>
    <property type="molecule type" value="Genomic_DNA"/>
</dbReference>
<dbReference type="GeneID" id="27332773"/>
<evidence type="ECO:0000256" key="5">
    <source>
        <dbReference type="SAM" id="Phobius"/>
    </source>
</evidence>
<dbReference type="Pfam" id="PF11807">
    <property type="entry name" value="UstYa"/>
    <property type="match status" value="1"/>
</dbReference>
<accession>A0A0D1YKU8</accession>
<evidence type="ECO:0008006" key="8">
    <source>
        <dbReference type="Google" id="ProtNLM"/>
    </source>
</evidence>
<keyword evidence="2" id="KW-0560">Oxidoreductase</keyword>
<gene>
    <name evidence="6" type="ORF">PV08_05690</name>
</gene>
<dbReference type="STRING" id="91928.A0A0D1YKU8"/>
<dbReference type="OrthoDB" id="3687641at2759"/>
<organism evidence="6 7">
    <name type="scientific">Exophiala spinifera</name>
    <dbReference type="NCBI Taxonomy" id="91928"/>
    <lineage>
        <taxon>Eukaryota</taxon>
        <taxon>Fungi</taxon>
        <taxon>Dikarya</taxon>
        <taxon>Ascomycota</taxon>
        <taxon>Pezizomycotina</taxon>
        <taxon>Eurotiomycetes</taxon>
        <taxon>Chaetothyriomycetidae</taxon>
        <taxon>Chaetothyriales</taxon>
        <taxon>Herpotrichiellaceae</taxon>
        <taxon>Exophiala</taxon>
    </lineage>
</organism>
<dbReference type="PANTHER" id="PTHR33365:SF11">
    <property type="entry name" value="TAT PATHWAY SIGNAL SEQUENCE"/>
    <property type="match status" value="1"/>
</dbReference>
<dbReference type="HOGENOM" id="CLU_1085998_0_0_1"/>
<evidence type="ECO:0000313" key="7">
    <source>
        <dbReference type="Proteomes" id="UP000053328"/>
    </source>
</evidence>
<dbReference type="InterPro" id="IPR021765">
    <property type="entry name" value="UstYa-like"/>
</dbReference>
<dbReference type="AlphaFoldDB" id="A0A0D1YKU8"/>
<evidence type="ECO:0000256" key="4">
    <source>
        <dbReference type="SAM" id="MobiDB-lite"/>
    </source>
</evidence>
<keyword evidence="5" id="KW-1133">Transmembrane helix</keyword>
<evidence type="ECO:0000313" key="6">
    <source>
        <dbReference type="EMBL" id="KIW15641.1"/>
    </source>
</evidence>
<dbReference type="GO" id="GO:0043386">
    <property type="term" value="P:mycotoxin biosynthetic process"/>
    <property type="evidence" value="ECO:0007669"/>
    <property type="project" value="InterPro"/>
</dbReference>
<sequence>MEEARSSKEYQLEERTTNSTEPLMGSSHRSVHMDDNGSDFNQLAGRPKPWNIFGRTAPVAVLFVAVVEGVALLLLSMSSTPARTSFTFNEVATTSFSEAVKYTKGVRPPMFGPEFPRKTVTFIKDPRFMGPPAHVHNAWAPYLDEGIFAAMSFKWDSGRGYGVSGYHQFHCVWMFLQAVYMAKNGTKPPKDFEGHALHCVEYLRQSTICNADNTIERSYQGVFGTFEANNTHVCRDWDALMGWAHENVYVEQETDI</sequence>
<reference evidence="6 7" key="1">
    <citation type="submission" date="2015-01" db="EMBL/GenBank/DDBJ databases">
        <title>The Genome Sequence of Exophiala spinifera CBS89968.</title>
        <authorList>
            <consortium name="The Broad Institute Genomics Platform"/>
            <person name="Cuomo C."/>
            <person name="de Hoog S."/>
            <person name="Gorbushina A."/>
            <person name="Stielow B."/>
            <person name="Teixiera M."/>
            <person name="Abouelleil A."/>
            <person name="Chapman S.B."/>
            <person name="Priest M."/>
            <person name="Young S.K."/>
            <person name="Wortman J."/>
            <person name="Nusbaum C."/>
            <person name="Birren B."/>
        </authorList>
    </citation>
    <scope>NUCLEOTIDE SEQUENCE [LARGE SCALE GENOMIC DNA]</scope>
    <source>
        <strain evidence="6 7">CBS 89968</strain>
    </source>
</reference>
<evidence type="ECO:0000256" key="1">
    <source>
        <dbReference type="ARBA" id="ARBA00004685"/>
    </source>
</evidence>
<keyword evidence="5" id="KW-0472">Membrane</keyword>
<dbReference type="PANTHER" id="PTHR33365">
    <property type="entry name" value="YALI0B05434P"/>
    <property type="match status" value="1"/>
</dbReference>
<evidence type="ECO:0000256" key="3">
    <source>
        <dbReference type="ARBA" id="ARBA00035112"/>
    </source>
</evidence>
<feature type="region of interest" description="Disordered" evidence="4">
    <location>
        <begin position="1"/>
        <end position="28"/>
    </location>
</feature>
<keyword evidence="5" id="KW-0812">Transmembrane</keyword>